<protein>
    <submittedName>
        <fullName evidence="13">Cytochrome bd-I ubiquinol oxidase subunit 2 apoprotein</fullName>
    </submittedName>
</protein>
<keyword evidence="5" id="KW-0349">Heme</keyword>
<keyword evidence="9 12" id="KW-1133">Transmembrane helix</keyword>
<evidence type="ECO:0000256" key="5">
    <source>
        <dbReference type="ARBA" id="ARBA00022617"/>
    </source>
</evidence>
<keyword evidence="14" id="KW-1185">Reference proteome</keyword>
<dbReference type="OrthoDB" id="9776710at2"/>
<keyword evidence="3" id="KW-0813">Transport</keyword>
<evidence type="ECO:0000256" key="12">
    <source>
        <dbReference type="SAM" id="Phobius"/>
    </source>
</evidence>
<dbReference type="GO" id="GO:0046872">
    <property type="term" value="F:metal ion binding"/>
    <property type="evidence" value="ECO:0007669"/>
    <property type="project" value="UniProtKB-KW"/>
</dbReference>
<dbReference type="GO" id="GO:0009055">
    <property type="term" value="F:electron transfer activity"/>
    <property type="evidence" value="ECO:0007669"/>
    <property type="project" value="TreeGrafter"/>
</dbReference>
<keyword evidence="10" id="KW-0408">Iron</keyword>
<keyword evidence="7" id="KW-0479">Metal-binding</keyword>
<evidence type="ECO:0000256" key="3">
    <source>
        <dbReference type="ARBA" id="ARBA00022448"/>
    </source>
</evidence>
<feature type="transmembrane region" description="Helical" evidence="12">
    <location>
        <begin position="119"/>
        <end position="142"/>
    </location>
</feature>
<keyword evidence="6 12" id="KW-0812">Transmembrane</keyword>
<feature type="transmembrane region" description="Helical" evidence="12">
    <location>
        <begin position="282"/>
        <end position="304"/>
    </location>
</feature>
<organism evidence="13 14">
    <name type="scientific">Pseudonocardia thermophila</name>
    <dbReference type="NCBI Taxonomy" id="1848"/>
    <lineage>
        <taxon>Bacteria</taxon>
        <taxon>Bacillati</taxon>
        <taxon>Actinomycetota</taxon>
        <taxon>Actinomycetes</taxon>
        <taxon>Pseudonocardiales</taxon>
        <taxon>Pseudonocardiaceae</taxon>
        <taxon>Pseudonocardia</taxon>
    </lineage>
</organism>
<proteinExistence type="inferred from homology"/>
<dbReference type="GO" id="GO:0005886">
    <property type="term" value="C:plasma membrane"/>
    <property type="evidence" value="ECO:0007669"/>
    <property type="project" value="UniProtKB-SubCell"/>
</dbReference>
<name>A0A1M6NNT2_PSETH</name>
<evidence type="ECO:0000256" key="4">
    <source>
        <dbReference type="ARBA" id="ARBA00022475"/>
    </source>
</evidence>
<dbReference type="Proteomes" id="UP000184363">
    <property type="component" value="Unassembled WGS sequence"/>
</dbReference>
<feature type="transmembrane region" description="Helical" evidence="12">
    <location>
        <begin position="194"/>
        <end position="211"/>
    </location>
</feature>
<evidence type="ECO:0000256" key="9">
    <source>
        <dbReference type="ARBA" id="ARBA00022989"/>
    </source>
</evidence>
<evidence type="ECO:0000256" key="8">
    <source>
        <dbReference type="ARBA" id="ARBA00022982"/>
    </source>
</evidence>
<dbReference type="PANTHER" id="PTHR43141">
    <property type="entry name" value="CYTOCHROME BD2 SUBUNIT II"/>
    <property type="match status" value="1"/>
</dbReference>
<evidence type="ECO:0000256" key="7">
    <source>
        <dbReference type="ARBA" id="ARBA00022723"/>
    </source>
</evidence>
<dbReference type="EMBL" id="FRAP01000001">
    <property type="protein sequence ID" value="SHJ97314.1"/>
    <property type="molecule type" value="Genomic_DNA"/>
</dbReference>
<dbReference type="InterPro" id="IPR003317">
    <property type="entry name" value="Cyt-d_oxidase_su2"/>
</dbReference>
<evidence type="ECO:0000256" key="10">
    <source>
        <dbReference type="ARBA" id="ARBA00023004"/>
    </source>
</evidence>
<dbReference type="PIRSF" id="PIRSF000267">
    <property type="entry name" value="Cyt_oxidse_sub2"/>
    <property type="match status" value="1"/>
</dbReference>
<evidence type="ECO:0000256" key="6">
    <source>
        <dbReference type="ARBA" id="ARBA00022692"/>
    </source>
</evidence>
<dbReference type="Pfam" id="PF02322">
    <property type="entry name" value="Cyt_bd_oxida_II"/>
    <property type="match status" value="1"/>
</dbReference>
<comment type="similarity">
    <text evidence="2">Belongs to the cytochrome ubiquinol oxidase subunit 2 family.</text>
</comment>
<gene>
    <name evidence="13" type="ORF">SAMN05443637_101367</name>
</gene>
<keyword evidence="8" id="KW-0249">Electron transport</keyword>
<dbReference type="GO" id="GO:0019646">
    <property type="term" value="P:aerobic electron transport chain"/>
    <property type="evidence" value="ECO:0007669"/>
    <property type="project" value="TreeGrafter"/>
</dbReference>
<evidence type="ECO:0000313" key="14">
    <source>
        <dbReference type="Proteomes" id="UP000184363"/>
    </source>
</evidence>
<dbReference type="GO" id="GO:0070069">
    <property type="term" value="C:cytochrome complex"/>
    <property type="evidence" value="ECO:0007669"/>
    <property type="project" value="TreeGrafter"/>
</dbReference>
<dbReference type="AlphaFoldDB" id="A0A1M6NNT2"/>
<feature type="transmembrane region" description="Helical" evidence="12">
    <location>
        <begin position="6"/>
        <end position="36"/>
    </location>
</feature>
<sequence>MDLPTVWFAAVAVLWTGYLVLEGFDFGVGILAPLVGRDDAGRGAALSSIGPVWDGNEVWLVTAIGVMFAAFSPWYSATLSGFYLPVVLVLLAMIVRGVALHYRSKRPDPAWRARCDTAIAVASAVPPLVWGALFTATLTGVALGADRVVEGGASALLAPLPLLGGIATLALCVLHGATFLALKTGGPIHVRARSAVRWAAPLTAAALAALAVPTGPLAWVLPLLAALAGLAVAAGRDGWAFVATTASTAGLSVLLVASRFPVLITSTTGPDLTVADAVAGPYTLGLLSVIAAVLLPIVLGYQAWTYWVFRKRITATPVSA</sequence>
<feature type="transmembrane region" description="Helical" evidence="12">
    <location>
        <begin position="82"/>
        <end position="99"/>
    </location>
</feature>
<keyword evidence="11 12" id="KW-0472">Membrane</keyword>
<accession>A0A1M6NNT2</accession>
<dbReference type="PANTHER" id="PTHR43141:SF5">
    <property type="entry name" value="CYTOCHROME BD-I UBIQUINOL OXIDASE SUBUNIT 2"/>
    <property type="match status" value="1"/>
</dbReference>
<evidence type="ECO:0000256" key="2">
    <source>
        <dbReference type="ARBA" id="ARBA00007543"/>
    </source>
</evidence>
<reference evidence="13 14" key="1">
    <citation type="submission" date="2016-11" db="EMBL/GenBank/DDBJ databases">
        <authorList>
            <person name="Jaros S."/>
            <person name="Januszkiewicz K."/>
            <person name="Wedrychowicz H."/>
        </authorList>
    </citation>
    <scope>NUCLEOTIDE SEQUENCE [LARGE SCALE GENOMIC DNA]</scope>
    <source>
        <strain evidence="13 14">DSM 43832</strain>
    </source>
</reference>
<evidence type="ECO:0000313" key="13">
    <source>
        <dbReference type="EMBL" id="SHJ97314.1"/>
    </source>
</evidence>
<feature type="transmembrane region" description="Helical" evidence="12">
    <location>
        <begin position="217"/>
        <end position="234"/>
    </location>
</feature>
<comment type="subcellular location">
    <subcellularLocation>
        <location evidence="1">Cell membrane</location>
        <topology evidence="1">Multi-pass membrane protein</topology>
    </subcellularLocation>
</comment>
<dbReference type="GO" id="GO:0016682">
    <property type="term" value="F:oxidoreductase activity, acting on diphenols and related substances as donors, oxygen as acceptor"/>
    <property type="evidence" value="ECO:0007669"/>
    <property type="project" value="TreeGrafter"/>
</dbReference>
<feature type="transmembrane region" description="Helical" evidence="12">
    <location>
        <begin position="162"/>
        <end position="182"/>
    </location>
</feature>
<keyword evidence="4" id="KW-1003">Cell membrane</keyword>
<dbReference type="STRING" id="1848.SAMN05443637_101367"/>
<feature type="transmembrane region" description="Helical" evidence="12">
    <location>
        <begin position="241"/>
        <end position="262"/>
    </location>
</feature>
<evidence type="ECO:0000256" key="11">
    <source>
        <dbReference type="ARBA" id="ARBA00023136"/>
    </source>
</evidence>
<dbReference type="RefSeq" id="WP_073455032.1">
    <property type="nucleotide sequence ID" value="NZ_CALGVN010000012.1"/>
</dbReference>
<evidence type="ECO:0000256" key="1">
    <source>
        <dbReference type="ARBA" id="ARBA00004651"/>
    </source>
</evidence>
<dbReference type="NCBIfam" id="TIGR00203">
    <property type="entry name" value="cydB"/>
    <property type="match status" value="1"/>
</dbReference>